<sequence>MNRQNPRHQPDPPPLSAMATDRSAYGERRPGGATGHSRRTYTPYQAEGISIRALYDLPTSPEFLFHEEEVRKSRSWGQNLTFYTGCGYLVGGAAGTAVGLKRAAAEAERGESMKLRASRVLNQSGSVGRGYGNRLGVIALLFVGIESGVDALREAEDWTNTVAAGIGTGTLYRAAAGPRPALVGGVVGGLMAGATIAGRQALTRYAPNLSFNSE</sequence>
<dbReference type="Pfam" id="PF02466">
    <property type="entry name" value="Tim17"/>
    <property type="match status" value="1"/>
</dbReference>
<dbReference type="InterPro" id="IPR045238">
    <property type="entry name" value="Tim23-like"/>
</dbReference>
<evidence type="ECO:0000256" key="2">
    <source>
        <dbReference type="ARBA" id="ARBA00022692"/>
    </source>
</evidence>
<feature type="region of interest" description="Disordered" evidence="5">
    <location>
        <begin position="1"/>
        <end position="39"/>
    </location>
</feature>
<name>A0A8J5TH56_ZIZPA</name>
<evidence type="ECO:0000256" key="4">
    <source>
        <dbReference type="ARBA" id="ARBA00023136"/>
    </source>
</evidence>
<evidence type="ECO:0000313" key="7">
    <source>
        <dbReference type="Proteomes" id="UP000729402"/>
    </source>
</evidence>
<organism evidence="6 7">
    <name type="scientific">Zizania palustris</name>
    <name type="common">Northern wild rice</name>
    <dbReference type="NCBI Taxonomy" id="103762"/>
    <lineage>
        <taxon>Eukaryota</taxon>
        <taxon>Viridiplantae</taxon>
        <taxon>Streptophyta</taxon>
        <taxon>Embryophyta</taxon>
        <taxon>Tracheophyta</taxon>
        <taxon>Spermatophyta</taxon>
        <taxon>Magnoliopsida</taxon>
        <taxon>Liliopsida</taxon>
        <taxon>Poales</taxon>
        <taxon>Poaceae</taxon>
        <taxon>BOP clade</taxon>
        <taxon>Oryzoideae</taxon>
        <taxon>Oryzeae</taxon>
        <taxon>Zizaniinae</taxon>
        <taxon>Zizania</taxon>
    </lineage>
</organism>
<proteinExistence type="predicted"/>
<comment type="subcellular location">
    <subcellularLocation>
        <location evidence="1">Membrane</location>
        <topology evidence="1">Multi-pass membrane protein</topology>
    </subcellularLocation>
</comment>
<dbReference type="EMBL" id="JAAALK010000086">
    <property type="protein sequence ID" value="KAG8083048.1"/>
    <property type="molecule type" value="Genomic_DNA"/>
</dbReference>
<dbReference type="GO" id="GO:0008320">
    <property type="term" value="F:protein transmembrane transporter activity"/>
    <property type="evidence" value="ECO:0007669"/>
    <property type="project" value="TreeGrafter"/>
</dbReference>
<reference evidence="6" key="1">
    <citation type="journal article" date="2021" name="bioRxiv">
        <title>Whole Genome Assembly and Annotation of Northern Wild Rice, Zizania palustris L., Supports a Whole Genome Duplication in the Zizania Genus.</title>
        <authorList>
            <person name="Haas M."/>
            <person name="Kono T."/>
            <person name="Macchietto M."/>
            <person name="Millas R."/>
            <person name="McGilp L."/>
            <person name="Shao M."/>
            <person name="Duquette J."/>
            <person name="Hirsch C.N."/>
            <person name="Kimball J."/>
        </authorList>
    </citation>
    <scope>NUCLEOTIDE SEQUENCE</scope>
    <source>
        <tissue evidence="6">Fresh leaf tissue</tissue>
    </source>
</reference>
<dbReference type="Proteomes" id="UP000729402">
    <property type="component" value="Unassembled WGS sequence"/>
</dbReference>
<keyword evidence="4" id="KW-0472">Membrane</keyword>
<gene>
    <name evidence="6" type="ORF">GUJ93_ZPchr0014g46690</name>
</gene>
<dbReference type="OrthoDB" id="159299at2759"/>
<evidence type="ECO:0000256" key="5">
    <source>
        <dbReference type="SAM" id="MobiDB-lite"/>
    </source>
</evidence>
<accession>A0A8J5TH56</accession>
<keyword evidence="3" id="KW-1133">Transmembrane helix</keyword>
<dbReference type="AlphaFoldDB" id="A0A8J5TH56"/>
<keyword evidence="7" id="KW-1185">Reference proteome</keyword>
<reference evidence="6" key="2">
    <citation type="submission" date="2021-02" db="EMBL/GenBank/DDBJ databases">
        <authorList>
            <person name="Kimball J.A."/>
            <person name="Haas M.W."/>
            <person name="Macchietto M."/>
            <person name="Kono T."/>
            <person name="Duquette J."/>
            <person name="Shao M."/>
        </authorList>
    </citation>
    <scope>NUCLEOTIDE SEQUENCE</scope>
    <source>
        <tissue evidence="6">Fresh leaf tissue</tissue>
    </source>
</reference>
<keyword evidence="2" id="KW-0812">Transmembrane</keyword>
<comment type="caution">
    <text evidence="6">The sequence shown here is derived from an EMBL/GenBank/DDBJ whole genome shotgun (WGS) entry which is preliminary data.</text>
</comment>
<evidence type="ECO:0000256" key="3">
    <source>
        <dbReference type="ARBA" id="ARBA00022989"/>
    </source>
</evidence>
<evidence type="ECO:0000256" key="1">
    <source>
        <dbReference type="ARBA" id="ARBA00004141"/>
    </source>
</evidence>
<protein>
    <submittedName>
        <fullName evidence="6">Uncharacterized protein</fullName>
    </submittedName>
</protein>
<dbReference type="PANTHER" id="PTHR15371">
    <property type="entry name" value="TIM23"/>
    <property type="match status" value="1"/>
</dbReference>
<dbReference type="GO" id="GO:0030150">
    <property type="term" value="P:protein import into mitochondrial matrix"/>
    <property type="evidence" value="ECO:0007669"/>
    <property type="project" value="TreeGrafter"/>
</dbReference>
<dbReference type="PANTHER" id="PTHR15371:SF21">
    <property type="entry name" value="MITOCHONDRIAL IMPORT INNER MEMBRANE TRANSLOCASE SUBUNIT TIM23"/>
    <property type="match status" value="1"/>
</dbReference>
<evidence type="ECO:0000313" key="6">
    <source>
        <dbReference type="EMBL" id="KAG8083048.1"/>
    </source>
</evidence>
<dbReference type="GO" id="GO:0005744">
    <property type="term" value="C:TIM23 mitochondrial import inner membrane translocase complex"/>
    <property type="evidence" value="ECO:0007669"/>
    <property type="project" value="TreeGrafter"/>
</dbReference>